<protein>
    <submittedName>
        <fullName evidence="1">Uncharacterized protein</fullName>
    </submittedName>
</protein>
<proteinExistence type="predicted"/>
<sequence length="126" mass="13416">MRYSYAEPMVPAVELKPATQRLRLELGEGELCYQEEVEGVERGECSGSAVRGKVSGGVVAEVGRGGGGAGAEGMVVAMRHSYAEPMVPAVELKPATQRPRLELGEGELCYQDGNPNIGGLIRYGYD</sequence>
<name>A0ACC2LGZ2_PERAE</name>
<organism evidence="1 2">
    <name type="scientific">Persea americana</name>
    <name type="common">Avocado</name>
    <dbReference type="NCBI Taxonomy" id="3435"/>
    <lineage>
        <taxon>Eukaryota</taxon>
        <taxon>Viridiplantae</taxon>
        <taxon>Streptophyta</taxon>
        <taxon>Embryophyta</taxon>
        <taxon>Tracheophyta</taxon>
        <taxon>Spermatophyta</taxon>
        <taxon>Magnoliopsida</taxon>
        <taxon>Magnoliidae</taxon>
        <taxon>Laurales</taxon>
        <taxon>Lauraceae</taxon>
        <taxon>Persea</taxon>
    </lineage>
</organism>
<comment type="caution">
    <text evidence="1">The sequence shown here is derived from an EMBL/GenBank/DDBJ whole genome shotgun (WGS) entry which is preliminary data.</text>
</comment>
<dbReference type="EMBL" id="CM056816">
    <property type="protein sequence ID" value="KAJ8632701.1"/>
    <property type="molecule type" value="Genomic_DNA"/>
</dbReference>
<accession>A0ACC2LGZ2</accession>
<reference evidence="1 2" key="1">
    <citation type="journal article" date="2022" name="Hortic Res">
        <title>A haplotype resolved chromosomal level avocado genome allows analysis of novel avocado genes.</title>
        <authorList>
            <person name="Nath O."/>
            <person name="Fletcher S.J."/>
            <person name="Hayward A."/>
            <person name="Shaw L.M."/>
            <person name="Masouleh A.K."/>
            <person name="Furtado A."/>
            <person name="Henry R.J."/>
            <person name="Mitter N."/>
        </authorList>
    </citation>
    <scope>NUCLEOTIDE SEQUENCE [LARGE SCALE GENOMIC DNA]</scope>
    <source>
        <strain evidence="2">cv. Hass</strain>
    </source>
</reference>
<dbReference type="Proteomes" id="UP001234297">
    <property type="component" value="Chromosome 8"/>
</dbReference>
<evidence type="ECO:0000313" key="1">
    <source>
        <dbReference type="EMBL" id="KAJ8632701.1"/>
    </source>
</evidence>
<evidence type="ECO:0000313" key="2">
    <source>
        <dbReference type="Proteomes" id="UP001234297"/>
    </source>
</evidence>
<keyword evidence="2" id="KW-1185">Reference proteome</keyword>
<gene>
    <name evidence="1" type="ORF">MRB53_026037</name>
</gene>